<dbReference type="GO" id="GO:0008270">
    <property type="term" value="F:zinc ion binding"/>
    <property type="evidence" value="ECO:0007669"/>
    <property type="project" value="InterPro"/>
</dbReference>
<feature type="domain" description="Zinc finger Sec23/Sec24-type" evidence="11">
    <location>
        <begin position="235"/>
        <end position="272"/>
    </location>
</feature>
<dbReference type="OMA" id="AVECSKQ"/>
<dbReference type="GO" id="GO:0000139">
    <property type="term" value="C:Golgi membrane"/>
    <property type="evidence" value="ECO:0007669"/>
    <property type="project" value="UniProtKB-SubCell"/>
</dbReference>
<evidence type="ECO:0000259" key="13">
    <source>
        <dbReference type="Pfam" id="PF04815"/>
    </source>
</evidence>
<dbReference type="PhylomeDB" id="A0A0G4F5N7"/>
<evidence type="ECO:0000256" key="2">
    <source>
        <dbReference type="ARBA" id="ARBA00004586"/>
    </source>
</evidence>
<dbReference type="Pfam" id="PF04811">
    <property type="entry name" value="Sec23_trunk"/>
    <property type="match status" value="1"/>
</dbReference>
<feature type="region of interest" description="Disordered" evidence="10">
    <location>
        <begin position="1"/>
        <end position="129"/>
    </location>
</feature>
<keyword evidence="5" id="KW-0256">Endoplasmic reticulum</keyword>
<evidence type="ECO:0000256" key="9">
    <source>
        <dbReference type="ARBA" id="ARBA00023136"/>
    </source>
</evidence>
<dbReference type="Pfam" id="PF08033">
    <property type="entry name" value="Sec23_BS"/>
    <property type="match status" value="1"/>
</dbReference>
<evidence type="ECO:0000256" key="8">
    <source>
        <dbReference type="ARBA" id="ARBA00023034"/>
    </source>
</evidence>
<sequence>MQQAAYGYPNAQPYSTQQQQYQQQPQGAAQPLSNPFGGGAGAPVLSSPFGTRQQQPQAPQAPSQPTQQPPGGGFGQPPMGKGIPPPPTSAQMAAGGYGAPPAGAAPPPTTAHAPTSFKHGGTRPGYYPQAAAGAVSQTGAGGYPEYPGVGGQMPGMPGMPGQAVSPTHDAQAEAIAKECAEFNAPPTFVRPSLTKFPNSQNMKQKAKIPLGVLFQPLARKYRVPAVNFGSVGTVVRCKRCRTYINPFVQWEANGRRWVCNLCGYINDTPNHYYYNLDETGKRADRYERCELSTGSVEYIAPGEYMVRPPQPPVFMFVIDVTLPAVNNGLVDTVVHAIRTALQSEKLPGGSRTQIGIMTFDSSIHFYNLNGGLAQPQMLVVSDLEDLFLPLPDDILVNASESEKVVQGLLDSLPSMHRNTKINESCLGSAVKAAHMAVKHIGGKVLVFASTLPTVGELQLKYNRYKPPMLNTEREVELLKPADEEYKALAVELTRVQISVELFLCPNQYIDAASLAPLVKFTGGDLHYYSNFNASQQGDKLREELLHVLTRNMGWEAVMRIRVSRGWKITNFFGHLYIRGMDLLVVPNCHSDQTFSICLDLEENVIPEPIVCVQCALLYTNSDGERRIRVHTYSMPVTQSFPEMMNSMDAQAAASLLSQQAVDQALKAKLADARTFLQSSCSQIVASAGTGTQGGEPLRLLPLYVMGMLKSIAFRATNDVHPDQRVFSWLRLESLPVDMQASFFYPRMVALHNLDHTAGTVDEQDQVQLPAPMNLTSEGMSQDGAFLMEDGEMMMMWIGRSISLNFLYSVFGVSSLDQLNPDVAETLIGTTGDQLSSRVNAIIQAIRLEREPPYMKLYIIRQGEPAENRFFSNLVEDRTLGLQLTYNEFLSKLGSRPMGAAAAAAPTATAGPMRQY</sequence>
<dbReference type="GO" id="GO:0090110">
    <property type="term" value="P:COPII-coated vesicle cargo loading"/>
    <property type="evidence" value="ECO:0007669"/>
    <property type="project" value="TreeGrafter"/>
</dbReference>
<dbReference type="FunCoup" id="A0A0G4F5N7">
    <property type="interactions" value="366"/>
</dbReference>
<keyword evidence="8" id="KW-0333">Golgi apparatus</keyword>
<keyword evidence="6" id="KW-0931">ER-Golgi transport</keyword>
<comment type="similarity">
    <text evidence="3">Belongs to the SEC23/SEC24 family. SEC24 subfamily.</text>
</comment>
<feature type="domain" description="Sec23/Sec24 trunk" evidence="12">
    <location>
        <begin position="309"/>
        <end position="546"/>
    </location>
</feature>
<evidence type="ECO:0000259" key="12">
    <source>
        <dbReference type="Pfam" id="PF04811"/>
    </source>
</evidence>
<dbReference type="Gene3D" id="2.30.30.380">
    <property type="entry name" value="Zn-finger domain of Sec23/24"/>
    <property type="match status" value="1"/>
</dbReference>
<keyword evidence="16" id="KW-1185">Reference proteome</keyword>
<dbReference type="SUPFAM" id="SSF81995">
    <property type="entry name" value="beta-sandwich domain of Sec23/24"/>
    <property type="match status" value="1"/>
</dbReference>
<dbReference type="EMBL" id="CDMY01000376">
    <property type="protein sequence ID" value="CEM07675.1"/>
    <property type="molecule type" value="Genomic_DNA"/>
</dbReference>
<dbReference type="GO" id="GO:0030127">
    <property type="term" value="C:COPII vesicle coat"/>
    <property type="evidence" value="ECO:0007669"/>
    <property type="project" value="InterPro"/>
</dbReference>
<feature type="domain" description="Sec23/Sec24 helical" evidence="13">
    <location>
        <begin position="648"/>
        <end position="737"/>
    </location>
</feature>
<dbReference type="AlphaFoldDB" id="A0A0G4F5N7"/>
<dbReference type="Proteomes" id="UP000041254">
    <property type="component" value="Unassembled WGS sequence"/>
</dbReference>
<evidence type="ECO:0000259" key="11">
    <source>
        <dbReference type="Pfam" id="PF04810"/>
    </source>
</evidence>
<name>A0A0G4F5N7_VITBC</name>
<feature type="domain" description="Sec23/Sec24 beta-sandwich" evidence="14">
    <location>
        <begin position="553"/>
        <end position="637"/>
    </location>
</feature>
<evidence type="ECO:0000313" key="15">
    <source>
        <dbReference type="EMBL" id="CEM07675.1"/>
    </source>
</evidence>
<evidence type="ECO:0000256" key="1">
    <source>
        <dbReference type="ARBA" id="ARBA00004394"/>
    </source>
</evidence>
<feature type="region of interest" description="Disordered" evidence="10">
    <location>
        <begin position="143"/>
        <end position="165"/>
    </location>
</feature>
<organism evidence="15 16">
    <name type="scientific">Vitrella brassicaformis (strain CCMP3155)</name>
    <dbReference type="NCBI Taxonomy" id="1169540"/>
    <lineage>
        <taxon>Eukaryota</taxon>
        <taxon>Sar</taxon>
        <taxon>Alveolata</taxon>
        <taxon>Colpodellida</taxon>
        <taxon>Vitrellaceae</taxon>
        <taxon>Vitrella</taxon>
    </lineage>
</organism>
<accession>A0A0G4F5N7</accession>
<feature type="compositionally biased region" description="Low complexity" evidence="10">
    <location>
        <begin position="53"/>
        <end position="66"/>
    </location>
</feature>
<evidence type="ECO:0000256" key="3">
    <source>
        <dbReference type="ARBA" id="ARBA00008334"/>
    </source>
</evidence>
<dbReference type="PANTHER" id="PTHR13803:SF39">
    <property type="entry name" value="SECRETORY 24AB, ISOFORM A"/>
    <property type="match status" value="1"/>
</dbReference>
<reference evidence="15 16" key="1">
    <citation type="submission" date="2014-11" db="EMBL/GenBank/DDBJ databases">
        <authorList>
            <person name="Zhu J."/>
            <person name="Qi W."/>
            <person name="Song R."/>
        </authorList>
    </citation>
    <scope>NUCLEOTIDE SEQUENCE [LARGE SCALE GENOMIC DNA]</scope>
</reference>
<keyword evidence="4" id="KW-0813">Transport</keyword>
<dbReference type="InterPro" id="IPR050550">
    <property type="entry name" value="SEC23_SEC24_subfamily"/>
</dbReference>
<gene>
    <name evidence="15" type="ORF">Vbra_14552</name>
</gene>
<dbReference type="InterPro" id="IPR006900">
    <property type="entry name" value="Sec23/24_helical_dom"/>
</dbReference>
<comment type="subcellular location">
    <subcellularLocation>
        <location evidence="2">Endoplasmic reticulum membrane</location>
    </subcellularLocation>
    <subcellularLocation>
        <location evidence="1">Golgi apparatus membrane</location>
    </subcellularLocation>
</comment>
<dbReference type="VEuPathDB" id="CryptoDB:Vbra_14552"/>
<dbReference type="InterPro" id="IPR006896">
    <property type="entry name" value="Sec23/24_trunk_dom"/>
</dbReference>
<dbReference type="SUPFAM" id="SSF53300">
    <property type="entry name" value="vWA-like"/>
    <property type="match status" value="1"/>
</dbReference>
<dbReference type="InParanoid" id="A0A0G4F5N7"/>
<dbReference type="STRING" id="1169540.A0A0G4F5N7"/>
<dbReference type="Gene3D" id="1.20.120.730">
    <property type="entry name" value="Sec23/Sec24 helical domain"/>
    <property type="match status" value="1"/>
</dbReference>
<dbReference type="OrthoDB" id="49016at2759"/>
<dbReference type="SUPFAM" id="SSF82754">
    <property type="entry name" value="C-terminal, gelsolin-like domain of Sec23/24"/>
    <property type="match status" value="1"/>
</dbReference>
<dbReference type="InterPro" id="IPR036465">
    <property type="entry name" value="vWFA_dom_sf"/>
</dbReference>
<dbReference type="InterPro" id="IPR036175">
    <property type="entry name" value="Sec23/24_helical_dom_sf"/>
</dbReference>
<evidence type="ECO:0000259" key="14">
    <source>
        <dbReference type="Pfam" id="PF08033"/>
    </source>
</evidence>
<evidence type="ECO:0000256" key="4">
    <source>
        <dbReference type="ARBA" id="ARBA00022448"/>
    </source>
</evidence>
<keyword evidence="7" id="KW-0653">Protein transport</keyword>
<proteinExistence type="inferred from homology"/>
<evidence type="ECO:0000256" key="7">
    <source>
        <dbReference type="ARBA" id="ARBA00022927"/>
    </source>
</evidence>
<dbReference type="GO" id="GO:0006886">
    <property type="term" value="P:intracellular protein transport"/>
    <property type="evidence" value="ECO:0007669"/>
    <property type="project" value="InterPro"/>
</dbReference>
<dbReference type="InterPro" id="IPR036180">
    <property type="entry name" value="Gelsolin-like_dom_sf"/>
</dbReference>
<dbReference type="SUPFAM" id="SSF81811">
    <property type="entry name" value="Helical domain of Sec23/24"/>
    <property type="match status" value="1"/>
</dbReference>
<dbReference type="InterPro" id="IPR006895">
    <property type="entry name" value="Znf_Sec23_Sec24"/>
</dbReference>
<evidence type="ECO:0000256" key="5">
    <source>
        <dbReference type="ARBA" id="ARBA00022824"/>
    </source>
</evidence>
<feature type="compositionally biased region" description="Low complexity" evidence="10">
    <location>
        <begin position="11"/>
        <end position="31"/>
    </location>
</feature>
<dbReference type="Pfam" id="PF04810">
    <property type="entry name" value="zf-Sec23_Sec24"/>
    <property type="match status" value="1"/>
</dbReference>
<dbReference type="GO" id="GO:0000149">
    <property type="term" value="F:SNARE binding"/>
    <property type="evidence" value="ECO:0007669"/>
    <property type="project" value="TreeGrafter"/>
</dbReference>
<evidence type="ECO:0000256" key="6">
    <source>
        <dbReference type="ARBA" id="ARBA00022892"/>
    </source>
</evidence>
<protein>
    <submittedName>
        <fullName evidence="15">Uncharacterized protein</fullName>
    </submittedName>
</protein>
<dbReference type="InterPro" id="IPR012990">
    <property type="entry name" value="Beta-sandwich_Sec23_24"/>
</dbReference>
<dbReference type="Gene3D" id="3.40.50.410">
    <property type="entry name" value="von Willebrand factor, type A domain"/>
    <property type="match status" value="1"/>
</dbReference>
<dbReference type="SUPFAM" id="SSF82919">
    <property type="entry name" value="Zn-finger domain of Sec23/24"/>
    <property type="match status" value="1"/>
</dbReference>
<keyword evidence="9" id="KW-0472">Membrane</keyword>
<evidence type="ECO:0000256" key="10">
    <source>
        <dbReference type="SAM" id="MobiDB-lite"/>
    </source>
</evidence>
<dbReference type="Gene3D" id="3.40.20.10">
    <property type="entry name" value="Severin"/>
    <property type="match status" value="1"/>
</dbReference>
<dbReference type="Gene3D" id="2.60.40.1670">
    <property type="entry name" value="beta-sandwich domain of Sec23/24"/>
    <property type="match status" value="1"/>
</dbReference>
<dbReference type="Pfam" id="PF04815">
    <property type="entry name" value="Sec23_helical"/>
    <property type="match status" value="1"/>
</dbReference>
<dbReference type="GO" id="GO:0070971">
    <property type="term" value="C:endoplasmic reticulum exit site"/>
    <property type="evidence" value="ECO:0007669"/>
    <property type="project" value="TreeGrafter"/>
</dbReference>
<dbReference type="GO" id="GO:0005789">
    <property type="term" value="C:endoplasmic reticulum membrane"/>
    <property type="evidence" value="ECO:0007669"/>
    <property type="project" value="UniProtKB-SubCell"/>
</dbReference>
<dbReference type="InterPro" id="IPR029006">
    <property type="entry name" value="ADF-H/Gelsolin-like_dom_sf"/>
</dbReference>
<evidence type="ECO:0000313" key="16">
    <source>
        <dbReference type="Proteomes" id="UP000041254"/>
    </source>
</evidence>
<dbReference type="PANTHER" id="PTHR13803">
    <property type="entry name" value="SEC24-RELATED PROTEIN"/>
    <property type="match status" value="1"/>
</dbReference>
<dbReference type="InterPro" id="IPR036174">
    <property type="entry name" value="Znf_Sec23_Sec24_sf"/>
</dbReference>